<reference evidence="1 2" key="1">
    <citation type="journal article" date="2012" name="Science">
        <title>The Paleozoic origin of enzymatic lignin decomposition reconstructed from 31 fungal genomes.</title>
        <authorList>
            <person name="Floudas D."/>
            <person name="Binder M."/>
            <person name="Riley R."/>
            <person name="Barry K."/>
            <person name="Blanchette R.A."/>
            <person name="Henrissat B."/>
            <person name="Martinez A.T."/>
            <person name="Otillar R."/>
            <person name="Spatafora J.W."/>
            <person name="Yadav J.S."/>
            <person name="Aerts A."/>
            <person name="Benoit I."/>
            <person name="Boyd A."/>
            <person name="Carlson A."/>
            <person name="Copeland A."/>
            <person name="Coutinho P.M."/>
            <person name="de Vries R.P."/>
            <person name="Ferreira P."/>
            <person name="Findley K."/>
            <person name="Foster B."/>
            <person name="Gaskell J."/>
            <person name="Glotzer D."/>
            <person name="Gorecki P."/>
            <person name="Heitman J."/>
            <person name="Hesse C."/>
            <person name="Hori C."/>
            <person name="Igarashi K."/>
            <person name="Jurgens J.A."/>
            <person name="Kallen N."/>
            <person name="Kersten P."/>
            <person name="Kohler A."/>
            <person name="Kuees U."/>
            <person name="Kumar T.K.A."/>
            <person name="Kuo A."/>
            <person name="LaButti K."/>
            <person name="Larrondo L.F."/>
            <person name="Lindquist E."/>
            <person name="Ling A."/>
            <person name="Lombard V."/>
            <person name="Lucas S."/>
            <person name="Lundell T."/>
            <person name="Martin R."/>
            <person name="McLaughlin D.J."/>
            <person name="Morgenstern I."/>
            <person name="Morin E."/>
            <person name="Murat C."/>
            <person name="Nagy L.G."/>
            <person name="Nolan M."/>
            <person name="Ohm R.A."/>
            <person name="Patyshakuliyeva A."/>
            <person name="Rokas A."/>
            <person name="Ruiz-Duenas F.J."/>
            <person name="Sabat G."/>
            <person name="Salamov A."/>
            <person name="Samejima M."/>
            <person name="Schmutz J."/>
            <person name="Slot J.C."/>
            <person name="St John F."/>
            <person name="Stenlid J."/>
            <person name="Sun H."/>
            <person name="Sun S."/>
            <person name="Syed K."/>
            <person name="Tsang A."/>
            <person name="Wiebenga A."/>
            <person name="Young D."/>
            <person name="Pisabarro A."/>
            <person name="Eastwood D.C."/>
            <person name="Martin F."/>
            <person name="Cullen D."/>
            <person name="Grigoriev I.V."/>
            <person name="Hibbett D.S."/>
        </authorList>
    </citation>
    <scope>NUCLEOTIDE SEQUENCE [LARGE SCALE GENOMIC DNA]</scope>
    <source>
        <strain evidence="1 2">MD-104</strain>
    </source>
</reference>
<dbReference type="AlphaFoldDB" id="A0A2H3K0G0"/>
<protein>
    <submittedName>
        <fullName evidence="1">Uncharacterized protein</fullName>
    </submittedName>
</protein>
<name>A0A2H3K0G0_WOLCO</name>
<evidence type="ECO:0000313" key="2">
    <source>
        <dbReference type="Proteomes" id="UP000218811"/>
    </source>
</evidence>
<dbReference type="EMBL" id="KB468146">
    <property type="protein sequence ID" value="PCH43588.1"/>
    <property type="molecule type" value="Genomic_DNA"/>
</dbReference>
<keyword evidence="2" id="KW-1185">Reference proteome</keyword>
<dbReference type="Proteomes" id="UP000218811">
    <property type="component" value="Unassembled WGS sequence"/>
</dbReference>
<accession>A0A2H3K0G0</accession>
<evidence type="ECO:0000313" key="1">
    <source>
        <dbReference type="EMBL" id="PCH43588.1"/>
    </source>
</evidence>
<gene>
    <name evidence="1" type="ORF">WOLCODRAFT_164563</name>
</gene>
<organism evidence="1 2">
    <name type="scientific">Wolfiporia cocos (strain MD-104)</name>
    <name type="common">Brown rot fungus</name>
    <dbReference type="NCBI Taxonomy" id="742152"/>
    <lineage>
        <taxon>Eukaryota</taxon>
        <taxon>Fungi</taxon>
        <taxon>Dikarya</taxon>
        <taxon>Basidiomycota</taxon>
        <taxon>Agaricomycotina</taxon>
        <taxon>Agaricomycetes</taxon>
        <taxon>Polyporales</taxon>
        <taxon>Phaeolaceae</taxon>
        <taxon>Wolfiporia</taxon>
    </lineage>
</organism>
<sequence>MHLTPVSLPQIVRHDVGQGQDATARCFEPEASVHICHRVVSWPATPIALERHSQTYLLTTASRQATVELAYHPPARVAHRGCRPLLPLLPPSMRSASILLRMPDCRCKLLAGARRVEHCANPSPAVVAMLRSHGALLIKELVLIERSLYHDVHIESHKGPNMRQCGVIGPRTVISALL</sequence>
<proteinExistence type="predicted"/>